<name>A0ABU0AKD9_9BACI</name>
<comment type="caution">
    <text evidence="2">The sequence shown here is derived from an EMBL/GenBank/DDBJ whole genome shotgun (WGS) entry which is preliminary data.</text>
</comment>
<feature type="compositionally biased region" description="Basic residues" evidence="1">
    <location>
        <begin position="1"/>
        <end position="14"/>
    </location>
</feature>
<proteinExistence type="predicted"/>
<protein>
    <submittedName>
        <fullName evidence="2">Uncharacterized protein</fullName>
    </submittedName>
</protein>
<organism evidence="2 3">
    <name type="scientific">Cytobacillus purgationiresistens</name>
    <dbReference type="NCBI Taxonomy" id="863449"/>
    <lineage>
        <taxon>Bacteria</taxon>
        <taxon>Bacillati</taxon>
        <taxon>Bacillota</taxon>
        <taxon>Bacilli</taxon>
        <taxon>Bacillales</taxon>
        <taxon>Bacillaceae</taxon>
        <taxon>Cytobacillus</taxon>
    </lineage>
</organism>
<evidence type="ECO:0000313" key="3">
    <source>
        <dbReference type="Proteomes" id="UP001238088"/>
    </source>
</evidence>
<reference evidence="2 3" key="1">
    <citation type="submission" date="2023-07" db="EMBL/GenBank/DDBJ databases">
        <title>Genomic Encyclopedia of Type Strains, Phase IV (KMG-IV): sequencing the most valuable type-strain genomes for metagenomic binning, comparative biology and taxonomic classification.</title>
        <authorList>
            <person name="Goeker M."/>
        </authorList>
    </citation>
    <scope>NUCLEOTIDE SEQUENCE [LARGE SCALE GENOMIC DNA]</scope>
    <source>
        <strain evidence="2 3">DSM 23494</strain>
    </source>
</reference>
<accession>A0ABU0AKD9</accession>
<keyword evidence="3" id="KW-1185">Reference proteome</keyword>
<feature type="region of interest" description="Disordered" evidence="1">
    <location>
        <begin position="1"/>
        <end position="23"/>
    </location>
</feature>
<gene>
    <name evidence="2" type="ORF">J2S17_003125</name>
</gene>
<dbReference type="EMBL" id="JAUSUB010000013">
    <property type="protein sequence ID" value="MDQ0271237.1"/>
    <property type="molecule type" value="Genomic_DNA"/>
</dbReference>
<evidence type="ECO:0000256" key="1">
    <source>
        <dbReference type="SAM" id="MobiDB-lite"/>
    </source>
</evidence>
<evidence type="ECO:0000313" key="2">
    <source>
        <dbReference type="EMBL" id="MDQ0271237.1"/>
    </source>
</evidence>
<dbReference type="Proteomes" id="UP001238088">
    <property type="component" value="Unassembled WGS sequence"/>
</dbReference>
<sequence length="38" mass="4286">MKKSKGFNKGYKKKTAAEKKQEVDNLLKKLDEGVKTSS</sequence>